<feature type="compositionally biased region" description="Low complexity" evidence="1">
    <location>
        <begin position="313"/>
        <end position="325"/>
    </location>
</feature>
<evidence type="ECO:0000256" key="1">
    <source>
        <dbReference type="SAM" id="MobiDB-lite"/>
    </source>
</evidence>
<feature type="region of interest" description="Disordered" evidence="1">
    <location>
        <begin position="1"/>
        <end position="20"/>
    </location>
</feature>
<keyword evidence="3" id="KW-1185">Reference proteome</keyword>
<dbReference type="GO" id="GO:0000793">
    <property type="term" value="C:condensed chromosome"/>
    <property type="evidence" value="ECO:0007669"/>
    <property type="project" value="TreeGrafter"/>
</dbReference>
<comment type="caution">
    <text evidence="2">The sequence shown here is derived from an EMBL/GenBank/DDBJ whole genome shotgun (WGS) entry which is preliminary data.</text>
</comment>
<organism evidence="2 3">
    <name type="scientific">Operophtera brumata</name>
    <name type="common">Winter moth</name>
    <name type="synonym">Phalaena brumata</name>
    <dbReference type="NCBI Taxonomy" id="104452"/>
    <lineage>
        <taxon>Eukaryota</taxon>
        <taxon>Metazoa</taxon>
        <taxon>Ecdysozoa</taxon>
        <taxon>Arthropoda</taxon>
        <taxon>Hexapoda</taxon>
        <taxon>Insecta</taxon>
        <taxon>Pterygota</taxon>
        <taxon>Neoptera</taxon>
        <taxon>Endopterygota</taxon>
        <taxon>Lepidoptera</taxon>
        <taxon>Glossata</taxon>
        <taxon>Ditrysia</taxon>
        <taxon>Geometroidea</taxon>
        <taxon>Geometridae</taxon>
        <taxon>Larentiinae</taxon>
        <taxon>Operophtera</taxon>
    </lineage>
</organism>
<reference evidence="2 3" key="1">
    <citation type="journal article" date="2015" name="Genome Biol. Evol.">
        <title>The genome of winter moth (Operophtera brumata) provides a genomic perspective on sexual dimorphism and phenology.</title>
        <authorList>
            <person name="Derks M.F."/>
            <person name="Smit S."/>
            <person name="Salis L."/>
            <person name="Schijlen E."/>
            <person name="Bossers A."/>
            <person name="Mateman C."/>
            <person name="Pijl A.S."/>
            <person name="de Ridder D."/>
            <person name="Groenen M.A."/>
            <person name="Visser M.E."/>
            <person name="Megens H.J."/>
        </authorList>
    </citation>
    <scope>NUCLEOTIDE SEQUENCE [LARGE SCALE GENOMIC DNA]</scope>
    <source>
        <strain evidence="2">WM2013NL</strain>
        <tissue evidence="2">Head and thorax</tissue>
    </source>
</reference>
<accession>A0A0L7LPA2</accession>
<dbReference type="Proteomes" id="UP000037510">
    <property type="component" value="Unassembled WGS sequence"/>
</dbReference>
<sequence>MPVVDTEVTRVATSTAPKPNPRNNPVMFKIFQNVQYNVVQHKKYVKEMIKLYKKLLAAVLAALGEDASLDDGLCDKLLASQVGLTERSLRVRRVVEEILVPGWLSSFQGNIVDLLKAIRLDNVNDAKDSQRLPISELLEWLPTEKSLRLIPAEKLNKETSWYWRHLAEHLQKIEDDETLETILPDLIKPMVILFPYRVVESPCPSETGDPVAFSTRQYVLHELGSLLRVYDATDPASRTDLHQLITDVLTGDYGPLSSDVIRAFVSALELVVPELIDMSNEPIVKVVLRCLVDLLCVHGARVFEDDVAESQQNNTTKNTTRNSTTLDDDGM</sequence>
<dbReference type="EMBL" id="JTDY01000421">
    <property type="protein sequence ID" value="KOB77272.1"/>
    <property type="molecule type" value="Genomic_DNA"/>
</dbReference>
<gene>
    <name evidence="2" type="ORF">OBRU01_04304</name>
</gene>
<evidence type="ECO:0000313" key="3">
    <source>
        <dbReference type="Proteomes" id="UP000037510"/>
    </source>
</evidence>
<dbReference type="GO" id="GO:0007076">
    <property type="term" value="P:mitotic chromosome condensation"/>
    <property type="evidence" value="ECO:0007669"/>
    <property type="project" value="InterPro"/>
</dbReference>
<dbReference type="PANTHER" id="PTHR14418">
    <property type="entry name" value="CONDENSIN COMPLEX SUBUNIT 3-RELATED"/>
    <property type="match status" value="1"/>
</dbReference>
<feature type="compositionally biased region" description="Polar residues" evidence="1">
    <location>
        <begin position="11"/>
        <end position="20"/>
    </location>
</feature>
<evidence type="ECO:0000313" key="2">
    <source>
        <dbReference type="EMBL" id="KOB77272.1"/>
    </source>
</evidence>
<protein>
    <submittedName>
        <fullName evidence="2">Condensin complex subunit</fullName>
    </submittedName>
</protein>
<dbReference type="STRING" id="104452.A0A0L7LPA2"/>
<dbReference type="AlphaFoldDB" id="A0A0L7LPA2"/>
<dbReference type="GO" id="GO:0005737">
    <property type="term" value="C:cytoplasm"/>
    <property type="evidence" value="ECO:0007669"/>
    <property type="project" value="TreeGrafter"/>
</dbReference>
<name>A0A0L7LPA2_OPEBR</name>
<proteinExistence type="predicted"/>
<dbReference type="GO" id="GO:0000796">
    <property type="term" value="C:condensin complex"/>
    <property type="evidence" value="ECO:0007669"/>
    <property type="project" value="InterPro"/>
</dbReference>
<feature type="region of interest" description="Disordered" evidence="1">
    <location>
        <begin position="309"/>
        <end position="331"/>
    </location>
</feature>
<dbReference type="InterPro" id="IPR027165">
    <property type="entry name" value="CND3"/>
</dbReference>
<dbReference type="PANTHER" id="PTHR14418:SF5">
    <property type="entry name" value="CONDENSIN COMPLEX SUBUNIT 3"/>
    <property type="match status" value="1"/>
</dbReference>